<evidence type="ECO:0000256" key="1">
    <source>
        <dbReference type="ARBA" id="ARBA00022723"/>
    </source>
</evidence>
<keyword evidence="3" id="KW-0862">Zinc</keyword>
<reference evidence="6" key="1">
    <citation type="submission" date="2021-04" db="EMBL/GenBank/DDBJ databases">
        <title>Biosynthetic gene clusters of Dactylosporangioum roseum.</title>
        <authorList>
            <person name="Hartkoorn R.C."/>
            <person name="Beaudoing E."/>
            <person name="Hot D."/>
            <person name="Moureu S."/>
        </authorList>
    </citation>
    <scope>NUCLEOTIDE SEQUENCE</scope>
    <source>
        <strain evidence="6">NRRL B-16295</strain>
    </source>
</reference>
<keyword evidence="1" id="KW-0479">Metal-binding</keyword>
<dbReference type="RefSeq" id="WP_260723575.1">
    <property type="nucleotide sequence ID" value="NZ_BAAABS010000025.1"/>
</dbReference>
<protein>
    <submittedName>
        <fullName evidence="6">TraR/DksA C4-type zinc finger protein</fullName>
    </submittedName>
</protein>
<dbReference type="PROSITE" id="PS01102">
    <property type="entry name" value="ZF_DKSA_1"/>
    <property type="match status" value="1"/>
</dbReference>
<proteinExistence type="predicted"/>
<feature type="domain" description="Zinc finger DksA/TraR C4-type" evidence="5">
    <location>
        <begin position="71"/>
        <end position="104"/>
    </location>
</feature>
<evidence type="ECO:0000256" key="3">
    <source>
        <dbReference type="ARBA" id="ARBA00022833"/>
    </source>
</evidence>
<feature type="zinc finger region" description="dksA C4-type" evidence="4">
    <location>
        <begin position="76"/>
        <end position="100"/>
    </location>
</feature>
<keyword evidence="2" id="KW-0863">Zinc-finger</keyword>
<organism evidence="6 7">
    <name type="scientific">Dactylosporangium roseum</name>
    <dbReference type="NCBI Taxonomy" id="47989"/>
    <lineage>
        <taxon>Bacteria</taxon>
        <taxon>Bacillati</taxon>
        <taxon>Actinomycetota</taxon>
        <taxon>Actinomycetes</taxon>
        <taxon>Micromonosporales</taxon>
        <taxon>Micromonosporaceae</taxon>
        <taxon>Dactylosporangium</taxon>
    </lineage>
</organism>
<evidence type="ECO:0000256" key="4">
    <source>
        <dbReference type="PROSITE-ProRule" id="PRU00510"/>
    </source>
</evidence>
<dbReference type="PROSITE" id="PS51128">
    <property type="entry name" value="ZF_DKSA_2"/>
    <property type="match status" value="1"/>
</dbReference>
<dbReference type="InterPro" id="IPR020458">
    <property type="entry name" value="Znf_DskA_TraR_CS"/>
</dbReference>
<dbReference type="Proteomes" id="UP001058271">
    <property type="component" value="Chromosome"/>
</dbReference>
<sequence>MSINTDADTGKLRQLLHAQLERHTAELTALTTAGTDPQGAGEDPHTIAERAAAARRAIADTNAALTRLADGTYGRCERCVGAIPVARLEILPHARLCVPCQSRSR</sequence>
<evidence type="ECO:0000259" key="5">
    <source>
        <dbReference type="Pfam" id="PF01258"/>
    </source>
</evidence>
<accession>A0ABY5YWY9</accession>
<dbReference type="InterPro" id="IPR000962">
    <property type="entry name" value="Znf_DskA_TraR"/>
</dbReference>
<dbReference type="SUPFAM" id="SSF57716">
    <property type="entry name" value="Glucocorticoid receptor-like (DNA-binding domain)"/>
    <property type="match status" value="1"/>
</dbReference>
<evidence type="ECO:0000313" key="7">
    <source>
        <dbReference type="Proteomes" id="UP001058271"/>
    </source>
</evidence>
<dbReference type="PANTHER" id="PTHR33823:SF4">
    <property type="entry name" value="GENERAL STRESS PROTEIN 16O"/>
    <property type="match status" value="1"/>
</dbReference>
<name>A0ABY5YWY9_9ACTN</name>
<evidence type="ECO:0000313" key="6">
    <source>
        <dbReference type="EMBL" id="UWZ34271.1"/>
    </source>
</evidence>
<dbReference type="PANTHER" id="PTHR33823">
    <property type="entry name" value="RNA POLYMERASE-BINDING TRANSCRIPTION FACTOR DKSA-RELATED"/>
    <property type="match status" value="1"/>
</dbReference>
<gene>
    <name evidence="6" type="ORF">Drose_23875</name>
</gene>
<keyword evidence="7" id="KW-1185">Reference proteome</keyword>
<dbReference type="EMBL" id="CP073721">
    <property type="protein sequence ID" value="UWZ34271.1"/>
    <property type="molecule type" value="Genomic_DNA"/>
</dbReference>
<dbReference type="Pfam" id="PF01258">
    <property type="entry name" value="zf-dskA_traR"/>
    <property type="match status" value="1"/>
</dbReference>
<dbReference type="Gene3D" id="1.20.120.910">
    <property type="entry name" value="DksA, coiled-coil domain"/>
    <property type="match status" value="1"/>
</dbReference>
<evidence type="ECO:0000256" key="2">
    <source>
        <dbReference type="ARBA" id="ARBA00022771"/>
    </source>
</evidence>